<reference evidence="1 2" key="1">
    <citation type="journal article" date="2010" name="Science">
        <title>Genomic comparison of the ants Camponotus floridanus and Harpegnathos saltator.</title>
        <authorList>
            <person name="Bonasio R."/>
            <person name="Zhang G."/>
            <person name="Ye C."/>
            <person name="Mutti N.S."/>
            <person name="Fang X."/>
            <person name="Qin N."/>
            <person name="Donahue G."/>
            <person name="Yang P."/>
            <person name="Li Q."/>
            <person name="Li C."/>
            <person name="Zhang P."/>
            <person name="Huang Z."/>
            <person name="Berger S.L."/>
            <person name="Reinberg D."/>
            <person name="Wang J."/>
            <person name="Liebig J."/>
        </authorList>
    </citation>
    <scope>NUCLEOTIDE SEQUENCE [LARGE SCALE GENOMIC DNA]</scope>
    <source>
        <strain evidence="2">C129</strain>
    </source>
</reference>
<sequence length="66" mass="7069">MSESEVSGGELWQLFPTRNVNGRGVGALCTISGEFQPREGTGGSGRIMLFLVGSRPHLLAPPIRED</sequence>
<name>E2AGI8_CAMFO</name>
<dbReference type="AlphaFoldDB" id="E2AGI8"/>
<dbReference type="InParanoid" id="E2AGI8"/>
<evidence type="ECO:0000313" key="2">
    <source>
        <dbReference type="Proteomes" id="UP000000311"/>
    </source>
</evidence>
<evidence type="ECO:0000313" key="1">
    <source>
        <dbReference type="EMBL" id="EFN67445.1"/>
    </source>
</evidence>
<dbReference type="EMBL" id="GL439316">
    <property type="protein sequence ID" value="EFN67445.1"/>
    <property type="molecule type" value="Genomic_DNA"/>
</dbReference>
<protein>
    <submittedName>
        <fullName evidence="1">Uncharacterized protein</fullName>
    </submittedName>
</protein>
<keyword evidence="2" id="KW-1185">Reference proteome</keyword>
<gene>
    <name evidence="1" type="ORF">EAG_01774</name>
</gene>
<dbReference type="Proteomes" id="UP000000311">
    <property type="component" value="Unassembled WGS sequence"/>
</dbReference>
<proteinExistence type="predicted"/>
<organism evidence="2">
    <name type="scientific">Camponotus floridanus</name>
    <name type="common">Florida carpenter ant</name>
    <dbReference type="NCBI Taxonomy" id="104421"/>
    <lineage>
        <taxon>Eukaryota</taxon>
        <taxon>Metazoa</taxon>
        <taxon>Ecdysozoa</taxon>
        <taxon>Arthropoda</taxon>
        <taxon>Hexapoda</taxon>
        <taxon>Insecta</taxon>
        <taxon>Pterygota</taxon>
        <taxon>Neoptera</taxon>
        <taxon>Endopterygota</taxon>
        <taxon>Hymenoptera</taxon>
        <taxon>Apocrita</taxon>
        <taxon>Aculeata</taxon>
        <taxon>Formicoidea</taxon>
        <taxon>Formicidae</taxon>
        <taxon>Formicinae</taxon>
        <taxon>Camponotus</taxon>
    </lineage>
</organism>
<accession>E2AGI8</accession>